<sequence>MSTCSAVSDEIERRVMIPIDHSVNSRRALDWYLKNLARRNDLVIFVHSADRLETATLASSSKEELPQKLGSLYKASKLTICGGNRLCEDYINAVELENLRAKKVIYVDQHPGKAIVRAAGEFKPHVIVMGNRGVGKIHETFLGSVSVYVLHHSVVPVCIVPPVKP</sequence>
<dbReference type="Pfam" id="PF00582">
    <property type="entry name" value="Usp"/>
    <property type="match status" value="1"/>
</dbReference>
<comment type="caution">
    <text evidence="2">The sequence shown here is derived from an EMBL/GenBank/DDBJ whole genome shotgun (WGS) entry which is preliminary data.</text>
</comment>
<dbReference type="CDD" id="cd23659">
    <property type="entry name" value="USP_At3g01520-like"/>
    <property type="match status" value="1"/>
</dbReference>
<organism evidence="2 3">
    <name type="scientific">Fasciola hepatica</name>
    <name type="common">Liver fluke</name>
    <dbReference type="NCBI Taxonomy" id="6192"/>
    <lineage>
        <taxon>Eukaryota</taxon>
        <taxon>Metazoa</taxon>
        <taxon>Spiralia</taxon>
        <taxon>Lophotrochozoa</taxon>
        <taxon>Platyhelminthes</taxon>
        <taxon>Trematoda</taxon>
        <taxon>Digenea</taxon>
        <taxon>Plagiorchiida</taxon>
        <taxon>Echinostomata</taxon>
        <taxon>Echinostomatoidea</taxon>
        <taxon>Fasciolidae</taxon>
        <taxon>Fasciola</taxon>
    </lineage>
</organism>
<evidence type="ECO:0000259" key="1">
    <source>
        <dbReference type="Pfam" id="PF00582"/>
    </source>
</evidence>
<dbReference type="Gene3D" id="3.40.50.620">
    <property type="entry name" value="HUPs"/>
    <property type="match status" value="1"/>
</dbReference>
<dbReference type="InterPro" id="IPR014729">
    <property type="entry name" value="Rossmann-like_a/b/a_fold"/>
</dbReference>
<protein>
    <recommendedName>
        <fullName evidence="1">UspA domain-containing protein</fullName>
    </recommendedName>
</protein>
<dbReference type="InterPro" id="IPR006015">
    <property type="entry name" value="Universal_stress_UspA"/>
</dbReference>
<dbReference type="EMBL" id="JXXN02000947">
    <property type="protein sequence ID" value="THD25892.1"/>
    <property type="molecule type" value="Genomic_DNA"/>
</dbReference>
<dbReference type="PRINTS" id="PR01438">
    <property type="entry name" value="UNVRSLSTRESS"/>
</dbReference>
<gene>
    <name evidence="2" type="ORF">D915_003416</name>
</gene>
<reference evidence="2" key="1">
    <citation type="submission" date="2019-03" db="EMBL/GenBank/DDBJ databases">
        <title>Improved annotation for the trematode Fasciola hepatica.</title>
        <authorList>
            <person name="Choi Y.-J."/>
            <person name="Martin J."/>
            <person name="Mitreva M."/>
        </authorList>
    </citation>
    <scope>NUCLEOTIDE SEQUENCE [LARGE SCALE GENOMIC DNA]</scope>
</reference>
<evidence type="ECO:0000313" key="2">
    <source>
        <dbReference type="EMBL" id="THD25892.1"/>
    </source>
</evidence>
<proteinExistence type="predicted"/>
<dbReference type="AlphaFoldDB" id="A0A2H1CJB5"/>
<keyword evidence="3" id="KW-1185">Reference proteome</keyword>
<dbReference type="SUPFAM" id="SSF52402">
    <property type="entry name" value="Adenine nucleotide alpha hydrolases-like"/>
    <property type="match status" value="1"/>
</dbReference>
<dbReference type="InterPro" id="IPR006016">
    <property type="entry name" value="UspA"/>
</dbReference>
<evidence type="ECO:0000313" key="3">
    <source>
        <dbReference type="Proteomes" id="UP000230066"/>
    </source>
</evidence>
<feature type="domain" description="UspA" evidence="1">
    <location>
        <begin position="13"/>
        <end position="161"/>
    </location>
</feature>
<dbReference type="PANTHER" id="PTHR46989">
    <property type="entry name" value="USP DOMAIN-CONTAINING PROTEIN"/>
    <property type="match status" value="1"/>
</dbReference>
<accession>A0A2H1CJB5</accession>
<dbReference type="Proteomes" id="UP000230066">
    <property type="component" value="Unassembled WGS sequence"/>
</dbReference>
<name>A0A2H1CJB5_FASHE</name>
<dbReference type="PANTHER" id="PTHR46989:SF3">
    <property type="entry name" value="USPA DOMAIN-CONTAINING PROTEIN"/>
    <property type="match status" value="1"/>
</dbReference>